<evidence type="ECO:0000313" key="2">
    <source>
        <dbReference type="Proteomes" id="UP001498398"/>
    </source>
</evidence>
<reference evidence="1 2" key="1">
    <citation type="submission" date="2024-01" db="EMBL/GenBank/DDBJ databases">
        <title>A draft genome for the cacao thread blight pathogen Marasmiellus scandens.</title>
        <authorList>
            <person name="Baruah I.K."/>
            <person name="Leung J."/>
            <person name="Bukari Y."/>
            <person name="Amoako-Attah I."/>
            <person name="Meinhardt L.W."/>
            <person name="Bailey B.A."/>
            <person name="Cohen S.P."/>
        </authorList>
    </citation>
    <scope>NUCLEOTIDE SEQUENCE [LARGE SCALE GENOMIC DNA]</scope>
    <source>
        <strain evidence="1 2">GH-19</strain>
    </source>
</reference>
<protein>
    <recommendedName>
        <fullName evidence="3">F-box domain-containing protein</fullName>
    </recommendedName>
</protein>
<accession>A0ABR1J878</accession>
<gene>
    <name evidence="1" type="ORF">VKT23_011663</name>
</gene>
<organism evidence="1 2">
    <name type="scientific">Marasmiellus scandens</name>
    <dbReference type="NCBI Taxonomy" id="2682957"/>
    <lineage>
        <taxon>Eukaryota</taxon>
        <taxon>Fungi</taxon>
        <taxon>Dikarya</taxon>
        <taxon>Basidiomycota</taxon>
        <taxon>Agaricomycotina</taxon>
        <taxon>Agaricomycetes</taxon>
        <taxon>Agaricomycetidae</taxon>
        <taxon>Agaricales</taxon>
        <taxon>Marasmiineae</taxon>
        <taxon>Omphalotaceae</taxon>
        <taxon>Marasmiellus</taxon>
    </lineage>
</organism>
<proteinExistence type="predicted"/>
<name>A0ABR1J878_9AGAR</name>
<dbReference type="Proteomes" id="UP001498398">
    <property type="component" value="Unassembled WGS sequence"/>
</dbReference>
<sequence length="568" mass="64271">MEPNNLQFALPCLNCGHSLNTTDLITDSASEHLSLGKSNDAPDDDKLRIIHEEVAQTKQRLADLVVFEAQLTKSVSRARQRLTEQLITYESILAPIRFLPADIILEILLMCFSMRRNDLEQENASKGIRLPNFGSLDTKEPPWVFGQVCRYWRSIVTSHCAFWTGFEISLGQDTKDYFGYMETLLSLQVQRAGSLLPICISLCVDLSPNDLSHVYPLLSVILSRSSQWKKLYISAAGEIFPFLASVRGNLASLESLSIDIPLSMITSYAIVDCFRSVPKLNELTLQPSQSLNKIMLPYDQLEVLELRHDPWHLATLMRQTSFSGRTLRTLILYYDEGSSQANITAPFELRSLNTLVIYSPRLSELDLDVLYSINVPVLKSLRIAGHHSLTPVLSFLTRLHSSYQLNLKHLSLIGLAFISSSSELIGFLSHLNGSRLTLESLTLYCKQFVLLKHIHRVLIQNPMWLTKVRELGFDSCTICEPDRPLEYAIELVDQRLSGHYASVKSVDDGLRKLRLLHPRVEMPTRLIDLEARGLEVVIEGIHGKNVYEEEAVSVPLYEEWTGRAFRGS</sequence>
<comment type="caution">
    <text evidence="1">The sequence shown here is derived from an EMBL/GenBank/DDBJ whole genome shotgun (WGS) entry which is preliminary data.</text>
</comment>
<evidence type="ECO:0000313" key="1">
    <source>
        <dbReference type="EMBL" id="KAK7453398.1"/>
    </source>
</evidence>
<dbReference type="EMBL" id="JBANRG010000026">
    <property type="protein sequence ID" value="KAK7453398.1"/>
    <property type="molecule type" value="Genomic_DNA"/>
</dbReference>
<evidence type="ECO:0008006" key="3">
    <source>
        <dbReference type="Google" id="ProtNLM"/>
    </source>
</evidence>
<keyword evidence="2" id="KW-1185">Reference proteome</keyword>